<evidence type="ECO:0000256" key="2">
    <source>
        <dbReference type="SAM" id="SignalP"/>
    </source>
</evidence>
<dbReference type="InterPro" id="IPR054293">
    <property type="entry name" value="DUF7029"/>
</dbReference>
<keyword evidence="5" id="KW-1185">Reference proteome</keyword>
<feature type="compositionally biased region" description="Pro residues" evidence="1">
    <location>
        <begin position="288"/>
        <end position="304"/>
    </location>
</feature>
<dbReference type="AlphaFoldDB" id="A0A370U3R5"/>
<dbReference type="Proteomes" id="UP000254866">
    <property type="component" value="Unassembled WGS sequence"/>
</dbReference>
<keyword evidence="2" id="KW-0732">Signal</keyword>
<sequence length="1093" mass="117964">MKWWAVPLLGASVAYAYPQLPQLGRRNGTYSSTTPSTALSASAQSTSKQTTFGNSTGLSSSVSTSASSAVTPSPVVSGTGDVDVVIVTATVSSTVYEFPTSKLGPIATLAPVIPTDHDMGHIGHLTPHPPNAGAVIHYAQESNPVTKVNLRTGSSAGIYAVVTPRWKVPSVVLDHSAMITSVEVSSMGNLIIIFQDLNSFDHIASSWDASQDIIFITFTLGCGDYDKNQRCYYQAGQLIFDINTLTVVAIGQARPIGDAAHDINVSWGTYGDHEVVYGSGPGESSPTDNPPSPTPAATEPPPAPTTTGKCAVPADTKYGLPTACLGPYFDQDLDDGLGYFNASDFSFADDLGDVDLEEDWDTPGMPLRRRGILFDKLKSTAGKAFDSAKNGVAKIQSSVTTTVKNAKKDVIKAGESIVKVTVKIVEVGKVAATVIKNAITGTPNIFEKDFDKLLLPRPAKECKETKRDCKPIDPDLKAVKSPWGDDAILLKSFGTPPKSTDLLPVGGKKQTTKLRGKFVNIYCVKCGLSGNLKTSGNITIENIKGITNGYVNADVDLTIGLGLGIFAQDILTKTFRNNLYDIPLSPFTLGFVTVGPILSIGTELQLTANVTGSMLARADVSLTRAKFTYDWNKGGKMLEKSFKPQFKPKFEAEGELTLSAQFGIPVGLEFALTTFNGCTRCKGSVGFETMPSVKAAAAIGVEASAGDNKTASIGLKAINNCTGISTSISVRNDVKAVFKGFGLIQKNWTLHETKDYILASYCIGNKTDGTGNAKLGLHERSLPEISYDYTKYDRRQISNTSTTTSSNTTNSTSVGLVDLTAYAVNELDDYGYTGSNILAIPYDLDDESFEGYWFSTLSVQDTDNEYILASCSDGNVYVQKNSTLNELPWYITCTALWAGYEDVVLSTPTGGVLHYYNNTMSKVGVSRLRTADDSALPGESVYVALAPFYYEDDDDSDDGPSLLAAVTNDDIFFPVVCTYKDSQSAKIYLITSDIDAGIEMLKSPDIEYSITNGEVDDCYLLSLGITDRTDGDWADWDDDAEEMYNTDELDLEFDDDVFDEEGNLIYNPDDYFEFEGEELDYSTLSWLEDDIDY</sequence>
<dbReference type="GeneID" id="43595240"/>
<evidence type="ECO:0000259" key="3">
    <source>
        <dbReference type="Pfam" id="PF22974"/>
    </source>
</evidence>
<feature type="domain" description="DUF7029" evidence="3">
    <location>
        <begin position="166"/>
        <end position="263"/>
    </location>
</feature>
<comment type="caution">
    <text evidence="4">The sequence shown here is derived from an EMBL/GenBank/DDBJ whole genome shotgun (WGS) entry which is preliminary data.</text>
</comment>
<accession>A0A370U3R5</accession>
<dbReference type="Pfam" id="PF22974">
    <property type="entry name" value="DUF7029"/>
    <property type="match status" value="1"/>
</dbReference>
<evidence type="ECO:0000313" key="4">
    <source>
        <dbReference type="EMBL" id="RDL42412.1"/>
    </source>
</evidence>
<protein>
    <recommendedName>
        <fullName evidence="3">DUF7029 domain-containing protein</fullName>
    </recommendedName>
</protein>
<feature type="region of interest" description="Disordered" evidence="1">
    <location>
        <begin position="28"/>
        <end position="58"/>
    </location>
</feature>
<reference evidence="4 5" key="1">
    <citation type="journal article" date="2018" name="IMA Fungus">
        <title>IMA Genome-F 9: Draft genome sequence of Annulohypoxylon stygium, Aspergillus mulundensis, Berkeleyomyces basicola (syn. Thielaviopsis basicola), Ceratocystis smalleyi, two Cercospora beticola strains, Coleophoma cylindrospora, Fusarium fracticaudum, Phialophora cf. hyalina, and Morchella septimelata.</title>
        <authorList>
            <person name="Wingfield B.D."/>
            <person name="Bills G.F."/>
            <person name="Dong Y."/>
            <person name="Huang W."/>
            <person name="Nel W.J."/>
            <person name="Swalarsk-Parry B.S."/>
            <person name="Vaghefi N."/>
            <person name="Wilken P.M."/>
            <person name="An Z."/>
            <person name="de Beer Z.W."/>
            <person name="De Vos L."/>
            <person name="Chen L."/>
            <person name="Duong T.A."/>
            <person name="Gao Y."/>
            <person name="Hammerbacher A."/>
            <person name="Kikkert J.R."/>
            <person name="Li Y."/>
            <person name="Li H."/>
            <person name="Li K."/>
            <person name="Li Q."/>
            <person name="Liu X."/>
            <person name="Ma X."/>
            <person name="Naidoo K."/>
            <person name="Pethybridge S.J."/>
            <person name="Sun J."/>
            <person name="Steenkamp E.T."/>
            <person name="van der Nest M.A."/>
            <person name="van Wyk S."/>
            <person name="Wingfield M.J."/>
            <person name="Xiong C."/>
            <person name="Yue Q."/>
            <person name="Zhang X."/>
        </authorList>
    </citation>
    <scope>NUCLEOTIDE SEQUENCE [LARGE SCALE GENOMIC DNA]</scope>
    <source>
        <strain evidence="4 5">BP 5553</strain>
    </source>
</reference>
<organism evidence="4 5">
    <name type="scientific">Venustampulla echinocandica</name>
    <dbReference type="NCBI Taxonomy" id="2656787"/>
    <lineage>
        <taxon>Eukaryota</taxon>
        <taxon>Fungi</taxon>
        <taxon>Dikarya</taxon>
        <taxon>Ascomycota</taxon>
        <taxon>Pezizomycotina</taxon>
        <taxon>Leotiomycetes</taxon>
        <taxon>Helotiales</taxon>
        <taxon>Pleuroascaceae</taxon>
        <taxon>Venustampulla</taxon>
    </lineage>
</organism>
<feature type="compositionally biased region" description="Low complexity" evidence="1">
    <location>
        <begin position="29"/>
        <end position="58"/>
    </location>
</feature>
<dbReference type="EMBL" id="NPIC01000001">
    <property type="protein sequence ID" value="RDL42412.1"/>
    <property type="molecule type" value="Genomic_DNA"/>
</dbReference>
<dbReference type="OrthoDB" id="160645at2759"/>
<name>A0A370U3R5_9HELO</name>
<feature type="signal peptide" evidence="2">
    <location>
        <begin position="1"/>
        <end position="16"/>
    </location>
</feature>
<dbReference type="RefSeq" id="XP_031875068.1">
    <property type="nucleotide sequence ID" value="XM_032011014.1"/>
</dbReference>
<evidence type="ECO:0000313" key="5">
    <source>
        <dbReference type="Proteomes" id="UP000254866"/>
    </source>
</evidence>
<feature type="region of interest" description="Disordered" evidence="1">
    <location>
        <begin position="276"/>
        <end position="310"/>
    </location>
</feature>
<gene>
    <name evidence="4" type="ORF">BP5553_02391</name>
</gene>
<proteinExistence type="predicted"/>
<evidence type="ECO:0000256" key="1">
    <source>
        <dbReference type="SAM" id="MobiDB-lite"/>
    </source>
</evidence>
<feature type="chain" id="PRO_5017017834" description="DUF7029 domain-containing protein" evidence="2">
    <location>
        <begin position="17"/>
        <end position="1093"/>
    </location>
</feature>
<dbReference type="STRING" id="2656787.A0A370U3R5"/>